<dbReference type="InterPro" id="IPR000073">
    <property type="entry name" value="AB_hydrolase_1"/>
</dbReference>
<evidence type="ECO:0000256" key="1">
    <source>
        <dbReference type="ARBA" id="ARBA00022801"/>
    </source>
</evidence>
<dbReference type="InterPro" id="IPR029058">
    <property type="entry name" value="AB_hydrolase_fold"/>
</dbReference>
<gene>
    <name evidence="3" type="ORF">GCM10023321_04700</name>
</gene>
<dbReference type="RefSeq" id="WP_185058723.1">
    <property type="nucleotide sequence ID" value="NZ_BAABJP010000001.1"/>
</dbReference>
<dbReference type="Pfam" id="PF00561">
    <property type="entry name" value="Abhydrolase_1"/>
    <property type="match status" value="1"/>
</dbReference>
<dbReference type="InterPro" id="IPR000639">
    <property type="entry name" value="Epox_hydrolase-like"/>
</dbReference>
<dbReference type="PRINTS" id="PR00412">
    <property type="entry name" value="EPOXHYDRLASE"/>
</dbReference>
<dbReference type="Proteomes" id="UP001428817">
    <property type="component" value="Unassembled WGS sequence"/>
</dbReference>
<name>A0ABP9PFY6_9PSEU</name>
<dbReference type="PANTHER" id="PTHR43329">
    <property type="entry name" value="EPOXIDE HYDROLASE"/>
    <property type="match status" value="1"/>
</dbReference>
<comment type="caution">
    <text evidence="3">The sequence shown here is derived from an EMBL/GenBank/DDBJ whole genome shotgun (WGS) entry which is preliminary data.</text>
</comment>
<dbReference type="EMBL" id="BAABJP010000001">
    <property type="protein sequence ID" value="GAA5145986.1"/>
    <property type="molecule type" value="Genomic_DNA"/>
</dbReference>
<evidence type="ECO:0000313" key="4">
    <source>
        <dbReference type="Proteomes" id="UP001428817"/>
    </source>
</evidence>
<protein>
    <submittedName>
        <fullName evidence="3">Alpha/beta hydrolase</fullName>
    </submittedName>
</protein>
<evidence type="ECO:0000313" key="3">
    <source>
        <dbReference type="EMBL" id="GAA5145986.1"/>
    </source>
</evidence>
<accession>A0ABP9PFY6</accession>
<dbReference type="Gene3D" id="3.40.50.1820">
    <property type="entry name" value="alpha/beta hydrolase"/>
    <property type="match status" value="1"/>
</dbReference>
<keyword evidence="1 3" id="KW-0378">Hydrolase</keyword>
<organism evidence="3 4">
    <name type="scientific">Pseudonocardia eucalypti</name>
    <dbReference type="NCBI Taxonomy" id="648755"/>
    <lineage>
        <taxon>Bacteria</taxon>
        <taxon>Bacillati</taxon>
        <taxon>Actinomycetota</taxon>
        <taxon>Actinomycetes</taxon>
        <taxon>Pseudonocardiales</taxon>
        <taxon>Pseudonocardiaceae</taxon>
        <taxon>Pseudonocardia</taxon>
    </lineage>
</organism>
<dbReference type="SUPFAM" id="SSF53474">
    <property type="entry name" value="alpha/beta-Hydrolases"/>
    <property type="match status" value="1"/>
</dbReference>
<dbReference type="GO" id="GO:0016787">
    <property type="term" value="F:hydrolase activity"/>
    <property type="evidence" value="ECO:0007669"/>
    <property type="project" value="UniProtKB-KW"/>
</dbReference>
<sequence>MRTGPDPSSVRIAGPWQHRSVSANGILLHVAECGDGPLVVLVHGFPEFWWSWRHQLVGLAEAGFRAVAVDLRGYGDSDKPPRGYDLWTLAGDLGGLIRALGARDAAVVGHGWGGLIGWSLAALHPRLVRSLAVLSAPHPLALRRACWLGSGGQRRAAARYALGFQVPVWPERTLRADGGAAVERLLRAWSGPAWTQTPEFAEVAARNREAMCIPTVAHCALEYYRWAVRSQARPDGRRFAAQVARPAGVPVLQVHGSADPYILERTARDSARFAAGRYLYRPLDGVGHFPHQEAPRTTTRLLADFLTG</sequence>
<reference evidence="4" key="1">
    <citation type="journal article" date="2019" name="Int. J. Syst. Evol. Microbiol.">
        <title>The Global Catalogue of Microorganisms (GCM) 10K type strain sequencing project: providing services to taxonomists for standard genome sequencing and annotation.</title>
        <authorList>
            <consortium name="The Broad Institute Genomics Platform"/>
            <consortium name="The Broad Institute Genome Sequencing Center for Infectious Disease"/>
            <person name="Wu L."/>
            <person name="Ma J."/>
        </authorList>
    </citation>
    <scope>NUCLEOTIDE SEQUENCE [LARGE SCALE GENOMIC DNA]</scope>
    <source>
        <strain evidence="4">JCM 18303</strain>
    </source>
</reference>
<dbReference type="PRINTS" id="PR00111">
    <property type="entry name" value="ABHYDROLASE"/>
</dbReference>
<evidence type="ECO:0000259" key="2">
    <source>
        <dbReference type="Pfam" id="PF00561"/>
    </source>
</evidence>
<proteinExistence type="predicted"/>
<feature type="domain" description="AB hydrolase-1" evidence="2">
    <location>
        <begin position="37"/>
        <end position="294"/>
    </location>
</feature>
<keyword evidence="4" id="KW-1185">Reference proteome</keyword>